<name>A0A3S2V084_9SPHI</name>
<evidence type="ECO:0000313" key="2">
    <source>
        <dbReference type="EMBL" id="RVT98399.1"/>
    </source>
</evidence>
<keyword evidence="1" id="KW-0732">Signal</keyword>
<dbReference type="InterPro" id="IPR008969">
    <property type="entry name" value="CarboxyPept-like_regulatory"/>
</dbReference>
<dbReference type="EMBL" id="SACK01000008">
    <property type="protein sequence ID" value="RVT98399.1"/>
    <property type="molecule type" value="Genomic_DNA"/>
</dbReference>
<keyword evidence="2" id="KW-0121">Carboxypeptidase</keyword>
<dbReference type="SUPFAM" id="SSF49464">
    <property type="entry name" value="Carboxypeptidase regulatory domain-like"/>
    <property type="match status" value="1"/>
</dbReference>
<protein>
    <submittedName>
        <fullName evidence="2">Carboxypeptidase-like regulatory domain-containing protein</fullName>
    </submittedName>
</protein>
<proteinExistence type="predicted"/>
<dbReference type="AlphaFoldDB" id="A0A3S2V084"/>
<dbReference type="Gene3D" id="2.60.40.1120">
    <property type="entry name" value="Carboxypeptidase-like, regulatory domain"/>
    <property type="match status" value="1"/>
</dbReference>
<accession>A0A3S2V084</accession>
<feature type="chain" id="PRO_5018586098" evidence="1">
    <location>
        <begin position="18"/>
        <end position="364"/>
    </location>
</feature>
<feature type="signal peptide" evidence="1">
    <location>
        <begin position="1"/>
        <end position="17"/>
    </location>
</feature>
<keyword evidence="3" id="KW-1185">Reference proteome</keyword>
<dbReference type="GO" id="GO:0004180">
    <property type="term" value="F:carboxypeptidase activity"/>
    <property type="evidence" value="ECO:0007669"/>
    <property type="project" value="UniProtKB-KW"/>
</dbReference>
<gene>
    <name evidence="2" type="ORF">EOD41_16530</name>
</gene>
<keyword evidence="2" id="KW-0378">Hydrolase</keyword>
<reference evidence="2 3" key="1">
    <citation type="submission" date="2019-01" db="EMBL/GenBank/DDBJ databases">
        <authorList>
            <person name="Chen W.-M."/>
        </authorList>
    </citation>
    <scope>NUCLEOTIDE SEQUENCE [LARGE SCALE GENOMIC DNA]</scope>
    <source>
        <strain evidence="2 3">YBJ-36</strain>
    </source>
</reference>
<dbReference type="RefSeq" id="WP_127706954.1">
    <property type="nucleotide sequence ID" value="NZ_SACK01000008.1"/>
</dbReference>
<keyword evidence="2" id="KW-0645">Protease</keyword>
<dbReference type="OrthoDB" id="9775095at2"/>
<evidence type="ECO:0000313" key="3">
    <source>
        <dbReference type="Proteomes" id="UP000282759"/>
    </source>
</evidence>
<evidence type="ECO:0000256" key="1">
    <source>
        <dbReference type="SAM" id="SignalP"/>
    </source>
</evidence>
<organism evidence="2 3">
    <name type="scientific">Mucilaginibacter limnophilus</name>
    <dbReference type="NCBI Taxonomy" id="1932778"/>
    <lineage>
        <taxon>Bacteria</taxon>
        <taxon>Pseudomonadati</taxon>
        <taxon>Bacteroidota</taxon>
        <taxon>Sphingobacteriia</taxon>
        <taxon>Sphingobacteriales</taxon>
        <taxon>Sphingobacteriaceae</taxon>
        <taxon>Mucilaginibacter</taxon>
    </lineage>
</organism>
<dbReference type="Proteomes" id="UP000282759">
    <property type="component" value="Unassembled WGS sequence"/>
</dbReference>
<comment type="caution">
    <text evidence="2">The sequence shown here is derived from an EMBL/GenBank/DDBJ whole genome shotgun (WGS) entry which is preliminary data.</text>
</comment>
<dbReference type="Pfam" id="PF13715">
    <property type="entry name" value="CarbopepD_reg_2"/>
    <property type="match status" value="1"/>
</dbReference>
<sequence>MKLILLFFLLSPLLVFSQKITGRVLNAEDNKPVPGASIFLANATVGNSSNNEGAFTLNNVKPGQYELAVSVVGFETYRTNVLMASSDIVLTDIKLKPKAIELKEVSITPDKNWVEKYELFKREFLGPSKLAQKCKILNPEVLTLQYEDHKVVLTGSSYDFLEIENHELGYRIKYLLNKFIRNAKTGLVYYEGSPLFTDMKGTPSQVKRWQKKRLDVFKGSSMHFLRSVLGNRLTEDGFEVRRLIRKKDSAGRALFGNAQLLVKTPLAVTDFTKLTDIKGIYALSFSDFLYVMYTKKRERHDFRPAYQPADAPDYATSVIGFEDEYGFFDSNGVMVNPAGVVFEGAWAGQRMAEMLPVDYTPPAK</sequence>